<keyword evidence="3" id="KW-1185">Reference proteome</keyword>
<reference evidence="2" key="3">
    <citation type="submission" date="2020-12" db="UniProtKB">
        <authorList>
            <consortium name="EnsemblPlants"/>
        </authorList>
    </citation>
    <scope>IDENTIFICATION</scope>
</reference>
<name>A0A2K1JMS2_PHYPA</name>
<proteinExistence type="predicted"/>
<evidence type="ECO:0000313" key="2">
    <source>
        <dbReference type="EnsemblPlants" id="PAC:32930768.CDS.1"/>
    </source>
</evidence>
<dbReference type="Proteomes" id="UP000006727">
    <property type="component" value="Chromosome 13"/>
</dbReference>
<protein>
    <submittedName>
        <fullName evidence="1 2">Uncharacterized protein</fullName>
    </submittedName>
</protein>
<accession>A0A2K1JMS2</accession>
<evidence type="ECO:0000313" key="1">
    <source>
        <dbReference type="EMBL" id="PNR42833.1"/>
    </source>
</evidence>
<dbReference type="EMBL" id="ABEU02000013">
    <property type="protein sequence ID" value="PNR42833.1"/>
    <property type="molecule type" value="Genomic_DNA"/>
</dbReference>
<dbReference type="PaxDb" id="3218-PP1S37_26V6.1"/>
<dbReference type="AlphaFoldDB" id="A0A2K1JMS2"/>
<evidence type="ECO:0000313" key="3">
    <source>
        <dbReference type="Proteomes" id="UP000006727"/>
    </source>
</evidence>
<gene>
    <name evidence="1" type="ORF">PHYPA_017664</name>
</gene>
<reference evidence="1 3" key="1">
    <citation type="journal article" date="2008" name="Science">
        <title>The Physcomitrella genome reveals evolutionary insights into the conquest of land by plants.</title>
        <authorList>
            <person name="Rensing S."/>
            <person name="Lang D."/>
            <person name="Zimmer A."/>
            <person name="Terry A."/>
            <person name="Salamov A."/>
            <person name="Shapiro H."/>
            <person name="Nishiyama T."/>
            <person name="Perroud P.-F."/>
            <person name="Lindquist E."/>
            <person name="Kamisugi Y."/>
            <person name="Tanahashi T."/>
            <person name="Sakakibara K."/>
            <person name="Fujita T."/>
            <person name="Oishi K."/>
            <person name="Shin-I T."/>
            <person name="Kuroki Y."/>
            <person name="Toyoda A."/>
            <person name="Suzuki Y."/>
            <person name="Hashimoto A."/>
            <person name="Yamaguchi K."/>
            <person name="Sugano A."/>
            <person name="Kohara Y."/>
            <person name="Fujiyama A."/>
            <person name="Anterola A."/>
            <person name="Aoki S."/>
            <person name="Ashton N."/>
            <person name="Barbazuk W.B."/>
            <person name="Barker E."/>
            <person name="Bennetzen J."/>
            <person name="Bezanilla M."/>
            <person name="Blankenship R."/>
            <person name="Cho S.H."/>
            <person name="Dutcher S."/>
            <person name="Estelle M."/>
            <person name="Fawcett J.A."/>
            <person name="Gundlach H."/>
            <person name="Hanada K."/>
            <person name="Heyl A."/>
            <person name="Hicks K.A."/>
            <person name="Hugh J."/>
            <person name="Lohr M."/>
            <person name="Mayer K."/>
            <person name="Melkozernov A."/>
            <person name="Murata T."/>
            <person name="Nelson D."/>
            <person name="Pils B."/>
            <person name="Prigge M."/>
            <person name="Reiss B."/>
            <person name="Renner T."/>
            <person name="Rombauts S."/>
            <person name="Rushton P."/>
            <person name="Sanderfoot A."/>
            <person name="Schween G."/>
            <person name="Shiu S.-H."/>
            <person name="Stueber K."/>
            <person name="Theodoulou F.L."/>
            <person name="Tu H."/>
            <person name="Van de Peer Y."/>
            <person name="Verrier P.J."/>
            <person name="Waters E."/>
            <person name="Wood A."/>
            <person name="Yang L."/>
            <person name="Cove D."/>
            <person name="Cuming A."/>
            <person name="Hasebe M."/>
            <person name="Lucas S."/>
            <person name="Mishler D.B."/>
            <person name="Reski R."/>
            <person name="Grigoriev I."/>
            <person name="Quatrano R.S."/>
            <person name="Boore J.L."/>
        </authorList>
    </citation>
    <scope>NUCLEOTIDE SEQUENCE [LARGE SCALE GENOMIC DNA]</scope>
    <source>
        <strain evidence="2 3">cv. Gransden 2004</strain>
    </source>
</reference>
<organism evidence="1">
    <name type="scientific">Physcomitrium patens</name>
    <name type="common">Spreading-leaved earth moss</name>
    <name type="synonym">Physcomitrella patens</name>
    <dbReference type="NCBI Taxonomy" id="3218"/>
    <lineage>
        <taxon>Eukaryota</taxon>
        <taxon>Viridiplantae</taxon>
        <taxon>Streptophyta</taxon>
        <taxon>Embryophyta</taxon>
        <taxon>Bryophyta</taxon>
        <taxon>Bryophytina</taxon>
        <taxon>Bryopsida</taxon>
        <taxon>Funariidae</taxon>
        <taxon>Funariales</taxon>
        <taxon>Funariaceae</taxon>
        <taxon>Physcomitrium</taxon>
    </lineage>
</organism>
<dbReference type="Gramene" id="Pp3c13_21319V3.1">
    <property type="protein sequence ID" value="PAC:32930768.CDS.1"/>
    <property type="gene ID" value="Pp3c13_21319"/>
</dbReference>
<sequence length="136" mass="14938">MSLQSILKLVGVSSFLISKSFGAFLQEIVPPSGTSCVLNLSEPVNVNCVLYSICRTITILSESVSRRACAANLRWQKKGQQTRPETRCIGVIAYLQEKVVMYALRGEFAVLFTKVALPPPSLSSFIERFALSAPPR</sequence>
<dbReference type="EnsemblPlants" id="Pp3c13_21319V3.1">
    <property type="protein sequence ID" value="PAC:32930768.CDS.1"/>
    <property type="gene ID" value="Pp3c13_21319"/>
</dbReference>
<reference evidence="1 3" key="2">
    <citation type="journal article" date="2018" name="Plant J.">
        <title>The Physcomitrella patens chromosome-scale assembly reveals moss genome structure and evolution.</title>
        <authorList>
            <person name="Lang D."/>
            <person name="Ullrich K.K."/>
            <person name="Murat F."/>
            <person name="Fuchs J."/>
            <person name="Jenkins J."/>
            <person name="Haas F.B."/>
            <person name="Piednoel M."/>
            <person name="Gundlach H."/>
            <person name="Van Bel M."/>
            <person name="Meyberg R."/>
            <person name="Vives C."/>
            <person name="Morata J."/>
            <person name="Symeonidi A."/>
            <person name="Hiss M."/>
            <person name="Muchero W."/>
            <person name="Kamisugi Y."/>
            <person name="Saleh O."/>
            <person name="Blanc G."/>
            <person name="Decker E.L."/>
            <person name="van Gessel N."/>
            <person name="Grimwood J."/>
            <person name="Hayes R.D."/>
            <person name="Graham S.W."/>
            <person name="Gunter L.E."/>
            <person name="McDaniel S.F."/>
            <person name="Hoernstein S.N.W."/>
            <person name="Larsson A."/>
            <person name="Li F.W."/>
            <person name="Perroud P.F."/>
            <person name="Phillips J."/>
            <person name="Ranjan P."/>
            <person name="Rokshar D.S."/>
            <person name="Rothfels C.J."/>
            <person name="Schneider L."/>
            <person name="Shu S."/>
            <person name="Stevenson D.W."/>
            <person name="Thummler F."/>
            <person name="Tillich M."/>
            <person name="Villarreal Aguilar J.C."/>
            <person name="Widiez T."/>
            <person name="Wong G.K."/>
            <person name="Wymore A."/>
            <person name="Zhang Y."/>
            <person name="Zimmer A.D."/>
            <person name="Quatrano R.S."/>
            <person name="Mayer K.F.X."/>
            <person name="Goodstein D."/>
            <person name="Casacuberta J.M."/>
            <person name="Vandepoele K."/>
            <person name="Reski R."/>
            <person name="Cuming A.C."/>
            <person name="Tuskan G.A."/>
            <person name="Maumus F."/>
            <person name="Salse J."/>
            <person name="Schmutz J."/>
            <person name="Rensing S.A."/>
        </authorList>
    </citation>
    <scope>NUCLEOTIDE SEQUENCE [LARGE SCALE GENOMIC DNA]</scope>
    <source>
        <strain evidence="2 3">cv. Gransden 2004</strain>
    </source>
</reference>
<dbReference type="InParanoid" id="A0A2K1JMS2"/>